<keyword evidence="3" id="KW-0418">Kinase</keyword>
<sequence length="695" mass="77667">MAGDVLQVEASITNARAAVCERCSAVLLGEQKPLFVRSATTGNRRVCGDCFKHYQVKSSSKRVEYSGEPTGDASAQTVKIGTSIKENVNRAQRGEFEGHKVVKAISGRKPATMPLRVPTAVKILFPEHLRFRINGALGYSDAHEVYKECQKFYHERAMVAGNTELVTLQATMCHVSGTQFKAIGDVMTVISHVNVHVGCHDLHSILYAFLLPRWLKYSRNVKLLLTDTSLANDNHAEILPRIPDINAIKDKCYVSKGVKKVQSLITRPLKLYLHIESTKVQEAEFRRIEYSEQDAPEINVTVAYTASKRSTSTSKRKRRTVSTSSAMLSGSDLDSDDSDSAAGVRKKKKVAVIEESALEVECTHGRSPATVTHPVAIPDPPFSFDSIRLALSQQSIVQKRSLNIETLPCTIYVLPKWSWPELLNDPVKCQDLRGNFEGVETTISFNPKQTPRQGSFKMALTDCSTAEVILGTSTNVCLKRCFIRSLDGSISMLPEDRQYNELSRELNCIVWAKVLLDMVYQFIARKDEACSTRPSFTIPQLRFVDAALVVARRNNHEELYMMEERIGGSGPDSDRNFMKYICNNSGRPILLRGSSLHASERNQCARFLSFAQHVQYLRTAKLAFTSDFQGAGNLLTDPQIITSPLIYLANFSSDLGDQLFARGNVAFEKMLETHECTDNEFCQYYKLSRHNFGSA</sequence>
<evidence type="ECO:0000313" key="7">
    <source>
        <dbReference type="Proteomes" id="UP001150266"/>
    </source>
</evidence>
<feature type="compositionally biased region" description="Low complexity" evidence="4">
    <location>
        <begin position="321"/>
        <end position="332"/>
    </location>
</feature>
<dbReference type="Pfam" id="PF02816">
    <property type="entry name" value="Alpha_kinase"/>
    <property type="match status" value="1"/>
</dbReference>
<organism evidence="6 7">
    <name type="scientific">Lentinula aciculospora</name>
    <dbReference type="NCBI Taxonomy" id="153920"/>
    <lineage>
        <taxon>Eukaryota</taxon>
        <taxon>Fungi</taxon>
        <taxon>Dikarya</taxon>
        <taxon>Basidiomycota</taxon>
        <taxon>Agaricomycotina</taxon>
        <taxon>Agaricomycetes</taxon>
        <taxon>Agaricomycetidae</taxon>
        <taxon>Agaricales</taxon>
        <taxon>Marasmiineae</taxon>
        <taxon>Omphalotaceae</taxon>
        <taxon>Lentinula</taxon>
    </lineage>
</organism>
<gene>
    <name evidence="6" type="ORF">J3R30DRAFT_3684012</name>
</gene>
<keyword evidence="2" id="KW-0808">Transferase</keyword>
<evidence type="ECO:0000313" key="6">
    <source>
        <dbReference type="EMBL" id="KAJ4475486.1"/>
    </source>
</evidence>
<dbReference type="Proteomes" id="UP001150266">
    <property type="component" value="Unassembled WGS sequence"/>
</dbReference>
<protein>
    <recommendedName>
        <fullName evidence="5">Alpha-type protein kinase domain-containing protein</fullName>
    </recommendedName>
</protein>
<dbReference type="SUPFAM" id="SSF56112">
    <property type="entry name" value="Protein kinase-like (PK-like)"/>
    <property type="match status" value="1"/>
</dbReference>
<comment type="caution">
    <text evidence="6">The sequence shown here is derived from an EMBL/GenBank/DDBJ whole genome shotgun (WGS) entry which is preliminary data.</text>
</comment>
<feature type="domain" description="Alpha-type protein kinase" evidence="5">
    <location>
        <begin position="426"/>
        <end position="690"/>
    </location>
</feature>
<dbReference type="GO" id="GO:0004674">
    <property type="term" value="F:protein serine/threonine kinase activity"/>
    <property type="evidence" value="ECO:0007669"/>
    <property type="project" value="UniProtKB-KW"/>
</dbReference>
<keyword evidence="7" id="KW-1185">Reference proteome</keyword>
<dbReference type="AlphaFoldDB" id="A0A9W9A782"/>
<dbReference type="GO" id="GO:0005524">
    <property type="term" value="F:ATP binding"/>
    <property type="evidence" value="ECO:0007669"/>
    <property type="project" value="InterPro"/>
</dbReference>
<evidence type="ECO:0000256" key="3">
    <source>
        <dbReference type="ARBA" id="ARBA00022777"/>
    </source>
</evidence>
<dbReference type="InterPro" id="IPR011009">
    <property type="entry name" value="Kinase-like_dom_sf"/>
</dbReference>
<keyword evidence="1" id="KW-0723">Serine/threonine-protein kinase</keyword>
<dbReference type="EMBL" id="JAOTPV010000014">
    <property type="protein sequence ID" value="KAJ4475486.1"/>
    <property type="molecule type" value="Genomic_DNA"/>
</dbReference>
<name>A0A9W9A782_9AGAR</name>
<reference evidence="6" key="1">
    <citation type="submission" date="2022-08" db="EMBL/GenBank/DDBJ databases">
        <title>A Global Phylogenomic Analysis of the Shiitake Genus Lentinula.</title>
        <authorList>
            <consortium name="DOE Joint Genome Institute"/>
            <person name="Sierra-Patev S."/>
            <person name="Min B."/>
            <person name="Naranjo-Ortiz M."/>
            <person name="Looney B."/>
            <person name="Konkel Z."/>
            <person name="Slot J.C."/>
            <person name="Sakamoto Y."/>
            <person name="Steenwyk J.L."/>
            <person name="Rokas A."/>
            <person name="Carro J."/>
            <person name="Camarero S."/>
            <person name="Ferreira P."/>
            <person name="Molpeceres G."/>
            <person name="Ruiz-Duenas F.J."/>
            <person name="Serrano A."/>
            <person name="Henrissat B."/>
            <person name="Drula E."/>
            <person name="Hughes K.W."/>
            <person name="Mata J.L."/>
            <person name="Ishikawa N.K."/>
            <person name="Vargas-Isla R."/>
            <person name="Ushijima S."/>
            <person name="Smith C.A."/>
            <person name="Ahrendt S."/>
            <person name="Andreopoulos W."/>
            <person name="He G."/>
            <person name="Labutti K."/>
            <person name="Lipzen A."/>
            <person name="Ng V."/>
            <person name="Riley R."/>
            <person name="Sandor L."/>
            <person name="Barry K."/>
            <person name="Martinez A.T."/>
            <person name="Xiao Y."/>
            <person name="Gibbons J.G."/>
            <person name="Terashima K."/>
            <person name="Grigoriev I.V."/>
            <person name="Hibbett D.S."/>
        </authorList>
    </citation>
    <scope>NUCLEOTIDE SEQUENCE</scope>
    <source>
        <strain evidence="6">JLM2183</strain>
    </source>
</reference>
<evidence type="ECO:0000256" key="1">
    <source>
        <dbReference type="ARBA" id="ARBA00022527"/>
    </source>
</evidence>
<proteinExistence type="predicted"/>
<accession>A0A9W9A782</accession>
<dbReference type="InterPro" id="IPR004166">
    <property type="entry name" value="a-kinase_dom"/>
</dbReference>
<evidence type="ECO:0000259" key="5">
    <source>
        <dbReference type="PROSITE" id="PS51158"/>
    </source>
</evidence>
<evidence type="ECO:0000256" key="2">
    <source>
        <dbReference type="ARBA" id="ARBA00022679"/>
    </source>
</evidence>
<feature type="region of interest" description="Disordered" evidence="4">
    <location>
        <begin position="309"/>
        <end position="340"/>
    </location>
</feature>
<dbReference type="Gene3D" id="3.20.200.10">
    <property type="entry name" value="MHCK/EF2 kinase"/>
    <property type="match status" value="1"/>
</dbReference>
<dbReference type="OrthoDB" id="2658733at2759"/>
<dbReference type="PROSITE" id="PS51158">
    <property type="entry name" value="ALPHA_KINASE"/>
    <property type="match status" value="1"/>
</dbReference>
<evidence type="ECO:0000256" key="4">
    <source>
        <dbReference type="SAM" id="MobiDB-lite"/>
    </source>
</evidence>